<keyword evidence="4" id="KW-1133">Transmembrane helix</keyword>
<accession>A0A3P6PWQ5</accession>
<dbReference type="Gene3D" id="2.40.128.20">
    <property type="match status" value="1"/>
</dbReference>
<gene>
    <name evidence="6" type="ORF">DILT_LOCUS852</name>
</gene>
<evidence type="ECO:0000259" key="5">
    <source>
        <dbReference type="PROSITE" id="PS00214"/>
    </source>
</evidence>
<evidence type="ECO:0000256" key="3">
    <source>
        <dbReference type="RuleBase" id="RU003696"/>
    </source>
</evidence>
<name>A0A3P6PWQ5_DIBLA</name>
<keyword evidence="3" id="KW-0813">Transport</keyword>
<dbReference type="InterPro" id="IPR000566">
    <property type="entry name" value="Lipocln_cytosolic_FA-bd_dom"/>
</dbReference>
<evidence type="ECO:0000313" key="7">
    <source>
        <dbReference type="Proteomes" id="UP000281553"/>
    </source>
</evidence>
<dbReference type="CDD" id="cd00742">
    <property type="entry name" value="FABP"/>
    <property type="match status" value="1"/>
</dbReference>
<evidence type="ECO:0000256" key="2">
    <source>
        <dbReference type="ARBA" id="ARBA00023121"/>
    </source>
</evidence>
<sequence>MEAFLGSWKLDHSDGFDEIMGRLGVNFVTRKAGNTMKPTMTITKEGDHYKMVSSSTFKTTGFEFKLGEPFTETTPDGRKVTSTITMVGNMMKQIQVGDKTTEIERRVEGDHIRTIVKVEELTCHRDYKKVSSATFCVPMYFFPDRMAAITLNIPAFIAFCVLFVTTSGELNSKHSAYFADYPLWEASYPHFAREGKGNKVALKLQWRPGTESTTEPCDHLRYG</sequence>
<dbReference type="OrthoDB" id="412780at2759"/>
<dbReference type="PANTHER" id="PTHR11955">
    <property type="entry name" value="FATTY ACID BINDING PROTEIN"/>
    <property type="match status" value="1"/>
</dbReference>
<feature type="transmembrane region" description="Helical" evidence="4">
    <location>
        <begin position="146"/>
        <end position="165"/>
    </location>
</feature>
<dbReference type="GO" id="GO:0008289">
    <property type="term" value="F:lipid binding"/>
    <property type="evidence" value="ECO:0007669"/>
    <property type="project" value="UniProtKB-KW"/>
</dbReference>
<dbReference type="Proteomes" id="UP000281553">
    <property type="component" value="Unassembled WGS sequence"/>
</dbReference>
<reference evidence="6 7" key="1">
    <citation type="submission" date="2018-11" db="EMBL/GenBank/DDBJ databases">
        <authorList>
            <consortium name="Pathogen Informatics"/>
        </authorList>
    </citation>
    <scope>NUCLEOTIDE SEQUENCE [LARGE SCALE GENOMIC DNA]</scope>
</reference>
<protein>
    <recommendedName>
        <fullName evidence="5">Cytosolic fatty-acid binding proteins domain-containing protein</fullName>
    </recommendedName>
</protein>
<evidence type="ECO:0000256" key="4">
    <source>
        <dbReference type="SAM" id="Phobius"/>
    </source>
</evidence>
<keyword evidence="4" id="KW-0472">Membrane</keyword>
<dbReference type="EMBL" id="UYRU01004402">
    <property type="protein sequence ID" value="VDK37357.1"/>
    <property type="molecule type" value="Genomic_DNA"/>
</dbReference>
<dbReference type="PRINTS" id="PR00178">
    <property type="entry name" value="FATTYACIDBP"/>
</dbReference>
<dbReference type="Pfam" id="PF00061">
    <property type="entry name" value="Lipocalin"/>
    <property type="match status" value="1"/>
</dbReference>
<dbReference type="FunFam" id="2.40.128.20:FF:000001">
    <property type="entry name" value="Fatty acid-binding protein, adipocyte"/>
    <property type="match status" value="1"/>
</dbReference>
<proteinExistence type="inferred from homology"/>
<feature type="domain" description="Cytosolic fatty-acid binding proteins" evidence="5">
    <location>
        <begin position="6"/>
        <end position="23"/>
    </location>
</feature>
<organism evidence="6 7">
    <name type="scientific">Dibothriocephalus latus</name>
    <name type="common">Fish tapeworm</name>
    <name type="synonym">Diphyllobothrium latum</name>
    <dbReference type="NCBI Taxonomy" id="60516"/>
    <lineage>
        <taxon>Eukaryota</taxon>
        <taxon>Metazoa</taxon>
        <taxon>Spiralia</taxon>
        <taxon>Lophotrochozoa</taxon>
        <taxon>Platyhelminthes</taxon>
        <taxon>Cestoda</taxon>
        <taxon>Eucestoda</taxon>
        <taxon>Diphyllobothriidea</taxon>
        <taxon>Diphyllobothriidae</taxon>
        <taxon>Dibothriocephalus</taxon>
    </lineage>
</organism>
<keyword evidence="7" id="KW-1185">Reference proteome</keyword>
<dbReference type="SUPFAM" id="SSF50814">
    <property type="entry name" value="Lipocalins"/>
    <property type="match status" value="1"/>
</dbReference>
<dbReference type="AlphaFoldDB" id="A0A3P6PWQ5"/>
<dbReference type="InterPro" id="IPR031259">
    <property type="entry name" value="ILBP"/>
</dbReference>
<keyword evidence="4" id="KW-0812">Transmembrane</keyword>
<dbReference type="InterPro" id="IPR012674">
    <property type="entry name" value="Calycin"/>
</dbReference>
<dbReference type="PROSITE" id="PS00214">
    <property type="entry name" value="FABP"/>
    <property type="match status" value="1"/>
</dbReference>
<dbReference type="InterPro" id="IPR000463">
    <property type="entry name" value="Fatty_acid-bd"/>
</dbReference>
<keyword evidence="2" id="KW-0446">Lipid-binding</keyword>
<evidence type="ECO:0000313" key="6">
    <source>
        <dbReference type="EMBL" id="VDK37357.1"/>
    </source>
</evidence>
<evidence type="ECO:0000256" key="1">
    <source>
        <dbReference type="ARBA" id="ARBA00008390"/>
    </source>
</evidence>
<comment type="similarity">
    <text evidence="1 3">Belongs to the calycin superfamily. Fatty-acid binding protein (FABP) family.</text>
</comment>